<dbReference type="GeneID" id="27429724"/>
<name>A0A161CD46_9BBAC</name>
<dbReference type="InterPro" id="IPR009092">
    <property type="entry name" value="Telokin-like_Tlp20_baculovir"/>
</dbReference>
<dbReference type="RefSeq" id="YP_009249938.1">
    <property type="nucleotide sequence ID" value="NC_029996.1"/>
</dbReference>
<dbReference type="OrthoDB" id="16080at10239"/>
<sequence>MTTSNIVDTDNILLYPILEDNCITLAVKEEYYLQKLGVGAYRVTVLNSDKLDHLRHTQHQIIMERPNCVLLHNCFSEGGVTAILVVTEPFKIEKNSVLCHIAFTHHKNIPVQVDVHREEKIEPDTTTTTNSTVSVEIKPAPRKPSVFDKFIE</sequence>
<evidence type="ECO:0000313" key="1">
    <source>
        <dbReference type="EMBL" id="AKR17451.1"/>
    </source>
</evidence>
<dbReference type="KEGG" id="vg:27429724"/>
<accession>A0A161CD46</accession>
<keyword evidence="2" id="KW-1185">Reference proteome</keyword>
<dbReference type="SUPFAM" id="SSF51289">
    <property type="entry name" value="Tlp20, baculovirus telokin-like protein"/>
    <property type="match status" value="1"/>
</dbReference>
<evidence type="ECO:0000313" key="2">
    <source>
        <dbReference type="Proteomes" id="UP000202962"/>
    </source>
</evidence>
<dbReference type="EMBL" id="KR011718">
    <property type="protein sequence ID" value="AKR17451.1"/>
    <property type="molecule type" value="Genomic_DNA"/>
</dbReference>
<reference evidence="1 2" key="1">
    <citation type="submission" date="2015-03" db="EMBL/GenBank/DDBJ databases">
        <title>The complete genome sequence of Mocis sp. granulovirus.</title>
        <authorList>
            <person name="Ardisson-Araujo D.M.P."/>
            <person name="Melo F.L."/>
            <person name="Sosa-Gomez D.R."/>
            <person name="Ribeiro B.M."/>
        </authorList>
    </citation>
    <scope>NUCLEOTIDE SEQUENCE [LARGE SCALE GENOMIC DNA]</scope>
    <source>
        <strain evidence="1">Southern Brazil</strain>
    </source>
</reference>
<organism evidence="1 2">
    <name type="scientific">Mocis latipes granulovirus</name>
    <dbReference type="NCBI Taxonomy" id="2072024"/>
    <lineage>
        <taxon>Viruses</taxon>
        <taxon>Viruses incertae sedis</taxon>
        <taxon>Naldaviricetes</taxon>
        <taxon>Lefavirales</taxon>
        <taxon>Baculoviridae</taxon>
        <taxon>Betabaculovirus</taxon>
        <taxon>Betabaculovirus molatipedis</taxon>
    </lineage>
</organism>
<protein>
    <recommendedName>
        <fullName evidence="3">Tlp20</fullName>
    </recommendedName>
</protein>
<dbReference type="InterPro" id="IPR036731">
    <property type="entry name" value="Tlp20_sf"/>
</dbReference>
<dbReference type="Pfam" id="PF06088">
    <property type="entry name" value="TLP-20"/>
    <property type="match status" value="1"/>
</dbReference>
<dbReference type="Proteomes" id="UP000202962">
    <property type="component" value="Segment"/>
</dbReference>
<dbReference type="Gene3D" id="2.70.40.20">
    <property type="entry name" value="Baculovirus telokin-like protein 20"/>
    <property type="match status" value="1"/>
</dbReference>
<evidence type="ECO:0008006" key="3">
    <source>
        <dbReference type="Google" id="ProtNLM"/>
    </source>
</evidence>
<proteinExistence type="predicted"/>